<dbReference type="Pfam" id="PF22633">
    <property type="entry name" value="F5_F8_type_C_2"/>
    <property type="match status" value="1"/>
</dbReference>
<accession>A0A8B8BL16</accession>
<feature type="domain" description="EGF-like" evidence="4">
    <location>
        <begin position="280"/>
        <end position="315"/>
    </location>
</feature>
<dbReference type="RefSeq" id="XP_022303641.1">
    <property type="nucleotide sequence ID" value="XM_022447933.1"/>
</dbReference>
<keyword evidence="5" id="KW-1185">Reference proteome</keyword>
<feature type="compositionally biased region" description="Polar residues" evidence="2">
    <location>
        <begin position="533"/>
        <end position="548"/>
    </location>
</feature>
<reference evidence="6" key="1">
    <citation type="submission" date="2025-08" db="UniProtKB">
        <authorList>
            <consortium name="RefSeq"/>
        </authorList>
    </citation>
    <scope>IDENTIFICATION</scope>
    <source>
        <tissue evidence="6">Whole sample</tissue>
    </source>
</reference>
<dbReference type="SMART" id="SM00181">
    <property type="entry name" value="EGF"/>
    <property type="match status" value="5"/>
</dbReference>
<dbReference type="Gene3D" id="2.60.120.260">
    <property type="entry name" value="Galactose-binding domain-like"/>
    <property type="match status" value="1"/>
</dbReference>
<protein>
    <submittedName>
        <fullName evidence="6">Multiple epidermal growth factor-like domains protein 6 isoform X1</fullName>
    </submittedName>
</protein>
<dbReference type="PANTHER" id="PTHR24043">
    <property type="entry name" value="SCAVENGER RECEPTOR CLASS F"/>
    <property type="match status" value="1"/>
</dbReference>
<evidence type="ECO:0000259" key="4">
    <source>
        <dbReference type="SMART" id="SM00181"/>
    </source>
</evidence>
<dbReference type="GeneID" id="111111131"/>
<name>A0A8B8BL16_CRAVI</name>
<evidence type="ECO:0000256" key="2">
    <source>
        <dbReference type="SAM" id="MobiDB-lite"/>
    </source>
</evidence>
<dbReference type="PANTHER" id="PTHR24043:SF8">
    <property type="entry name" value="EGF-LIKE DOMAIN-CONTAINING PROTEIN"/>
    <property type="match status" value="1"/>
</dbReference>
<dbReference type="SUPFAM" id="SSF49785">
    <property type="entry name" value="Galactose-binding domain-like"/>
    <property type="match status" value="1"/>
</dbReference>
<dbReference type="Gene3D" id="2.170.300.10">
    <property type="entry name" value="Tie2 ligand-binding domain superfamily"/>
    <property type="match status" value="2"/>
</dbReference>
<evidence type="ECO:0000256" key="1">
    <source>
        <dbReference type="ARBA" id="ARBA00022536"/>
    </source>
</evidence>
<dbReference type="KEGG" id="cvn:111111131"/>
<dbReference type="GO" id="GO:0005044">
    <property type="term" value="F:scavenger receptor activity"/>
    <property type="evidence" value="ECO:0007669"/>
    <property type="project" value="InterPro"/>
</dbReference>
<organism evidence="5 6">
    <name type="scientific">Crassostrea virginica</name>
    <name type="common">Eastern oyster</name>
    <dbReference type="NCBI Taxonomy" id="6565"/>
    <lineage>
        <taxon>Eukaryota</taxon>
        <taxon>Metazoa</taxon>
        <taxon>Spiralia</taxon>
        <taxon>Lophotrochozoa</taxon>
        <taxon>Mollusca</taxon>
        <taxon>Bivalvia</taxon>
        <taxon>Autobranchia</taxon>
        <taxon>Pteriomorphia</taxon>
        <taxon>Ostreida</taxon>
        <taxon>Ostreoidea</taxon>
        <taxon>Ostreidae</taxon>
        <taxon>Crassostrea</taxon>
    </lineage>
</organism>
<dbReference type="InterPro" id="IPR008979">
    <property type="entry name" value="Galactose-bd-like_sf"/>
</dbReference>
<evidence type="ECO:0000313" key="5">
    <source>
        <dbReference type="Proteomes" id="UP000694844"/>
    </source>
</evidence>
<keyword evidence="3" id="KW-0732">Signal</keyword>
<gene>
    <name evidence="6" type="primary">LOC111111131</name>
</gene>
<dbReference type="InterPro" id="IPR042635">
    <property type="entry name" value="MEGF10/SREC1/2-like"/>
</dbReference>
<feature type="domain" description="EGF-like" evidence="4">
    <location>
        <begin position="378"/>
        <end position="420"/>
    </location>
</feature>
<dbReference type="AlphaFoldDB" id="A0A8B8BL16"/>
<proteinExistence type="predicted"/>
<feature type="domain" description="EGF-like" evidence="4">
    <location>
        <begin position="326"/>
        <end position="360"/>
    </location>
</feature>
<keyword evidence="1" id="KW-0245">EGF-like domain</keyword>
<dbReference type="InterPro" id="IPR000742">
    <property type="entry name" value="EGF"/>
</dbReference>
<dbReference type="Proteomes" id="UP000694844">
    <property type="component" value="Chromosome 9"/>
</dbReference>
<dbReference type="OrthoDB" id="6130531at2759"/>
<feature type="signal peptide" evidence="3">
    <location>
        <begin position="1"/>
        <end position="30"/>
    </location>
</feature>
<feature type="chain" id="PRO_5034079236" evidence="3">
    <location>
        <begin position="31"/>
        <end position="548"/>
    </location>
</feature>
<feature type="region of interest" description="Disordered" evidence="2">
    <location>
        <begin position="522"/>
        <end position="548"/>
    </location>
</feature>
<feature type="domain" description="EGF-like" evidence="4">
    <location>
        <begin position="238"/>
        <end position="269"/>
    </location>
</feature>
<feature type="domain" description="EGF-like" evidence="4">
    <location>
        <begin position="422"/>
        <end position="453"/>
    </location>
</feature>
<evidence type="ECO:0000313" key="6">
    <source>
        <dbReference type="RefSeq" id="XP_022303641.1"/>
    </source>
</evidence>
<evidence type="ECO:0000256" key="3">
    <source>
        <dbReference type="SAM" id="SignalP"/>
    </source>
</evidence>
<sequence length="548" mass="60766">MINNFIAKQKMVSSFSVCLILVLFIPRAFGSNQINITTVESSSTFRLNNASFAIDGDFSQVIRRCAHTDVKRDITDAWLRLDLGEIYSVKTVKFWYRNDRGSNDRNTIRLRGYSIRVSNDTTLPPPESSCYSDPGNVTLPTIIERDCERTASYVWFYQDKGNGHEVPMLEICEVQVIGCETGRYGENCSNTCDHCKNKDHCNITSGSCDIHGCANQNMIPPLCSHCLSGLYGTNCSRHCSQLCKEKRCDISLGTCLSGCEIGYTGNFCNITCPYGRYGDSCQGICNNCLESSTCHHVSGVCASGCNEGYKGEQCNTACTMGEYGRNCENRCGHCHNHEACNRFDGRCRDCETGYQGLRCDNECRSGTYGRNCSETCGACLDGTPCHHIYGHCSFGCSPGWKSTPTCDVPCPPGTFGPNCINKCSGNCLHQATCDKETGKCKACSEGWTNDFCNEKSKEPITDLDKMTLEHLKLDNARISLEMEVLKKESQKITIESSFLKIKDEYLRLKMQSEFQIFTSGDPKISISEKKPGQNVNVDNPESSTPSLQ</sequence>